<evidence type="ECO:0000313" key="4">
    <source>
        <dbReference type="Proteomes" id="UP001627154"/>
    </source>
</evidence>
<name>A0ABD2VVL4_9HYME</name>
<organism evidence="3 4">
    <name type="scientific">Trichogramma kaykai</name>
    <dbReference type="NCBI Taxonomy" id="54128"/>
    <lineage>
        <taxon>Eukaryota</taxon>
        <taxon>Metazoa</taxon>
        <taxon>Ecdysozoa</taxon>
        <taxon>Arthropoda</taxon>
        <taxon>Hexapoda</taxon>
        <taxon>Insecta</taxon>
        <taxon>Pterygota</taxon>
        <taxon>Neoptera</taxon>
        <taxon>Endopterygota</taxon>
        <taxon>Hymenoptera</taxon>
        <taxon>Apocrita</taxon>
        <taxon>Proctotrupomorpha</taxon>
        <taxon>Chalcidoidea</taxon>
        <taxon>Trichogrammatidae</taxon>
        <taxon>Trichogramma</taxon>
    </lineage>
</organism>
<dbReference type="EMBL" id="JBJJXI010000170">
    <property type="protein sequence ID" value="KAL3384593.1"/>
    <property type="molecule type" value="Genomic_DNA"/>
</dbReference>
<dbReference type="AlphaFoldDB" id="A0ABD2VVL4"/>
<proteinExistence type="predicted"/>
<accession>A0ABD2VVL4</accession>
<gene>
    <name evidence="3" type="ORF">TKK_019688</name>
</gene>
<evidence type="ECO:0000256" key="1">
    <source>
        <dbReference type="SAM" id="Coils"/>
    </source>
</evidence>
<evidence type="ECO:0000313" key="3">
    <source>
        <dbReference type="EMBL" id="KAL3384593.1"/>
    </source>
</evidence>
<keyword evidence="4" id="KW-1185">Reference proteome</keyword>
<reference evidence="3 4" key="1">
    <citation type="journal article" date="2024" name="bioRxiv">
        <title>A reference genome for Trichogramma kaykai: A tiny desert-dwelling parasitoid wasp with competing sex-ratio distorters.</title>
        <authorList>
            <person name="Culotta J."/>
            <person name="Lindsey A.R."/>
        </authorList>
    </citation>
    <scope>NUCLEOTIDE SEQUENCE [LARGE SCALE GENOMIC DNA]</scope>
    <source>
        <strain evidence="3 4">KSX58</strain>
    </source>
</reference>
<evidence type="ECO:0000256" key="2">
    <source>
        <dbReference type="SAM" id="MobiDB-lite"/>
    </source>
</evidence>
<feature type="region of interest" description="Disordered" evidence="2">
    <location>
        <begin position="50"/>
        <end position="70"/>
    </location>
</feature>
<dbReference type="Proteomes" id="UP001627154">
    <property type="component" value="Unassembled WGS sequence"/>
</dbReference>
<comment type="caution">
    <text evidence="3">The sequence shown here is derived from an EMBL/GenBank/DDBJ whole genome shotgun (WGS) entry which is preliminary data.</text>
</comment>
<feature type="coiled-coil region" evidence="1">
    <location>
        <begin position="89"/>
        <end position="213"/>
    </location>
</feature>
<sequence length="266" mass="29730">MENTQSTVCNSAGGDGAERITELPLNAEMAVPAQMHPNQTTEVPEICPRLAGGDNSQIQSEKNDKASIDATPSCNGNATNEVVKLKAAFEACLAERDAFRKKLEEAESKLSALHQATNKQNDSGDLNFELDKLKLNLENTKIALEDRERRVANQESQISALTKQVSSLKEVVAITKDMLNIRNTEMKNLQENVDKMETKISEERERHNSMLNKMNTAVQLNADLKKEYQTQLRLFQDLRGKYEEKVELLSEENKALETAVQAQPAQ</sequence>
<protein>
    <submittedName>
        <fullName evidence="3">Uncharacterized protein</fullName>
    </submittedName>
</protein>
<keyword evidence="1" id="KW-0175">Coiled coil</keyword>